<reference evidence="4" key="2">
    <citation type="journal article" date="2010" name="J. Struct. Funct. Genomics">
        <title>The Scottish Structural Proteomics Facility: targets, methods and outputs.</title>
        <authorList>
            <person name="Oke M."/>
            <person name="Carter L.G."/>
            <person name="Johnson K.A."/>
            <person name="Liu H."/>
            <person name="McMahon S.A."/>
            <person name="Yan X."/>
            <person name="Kerou M."/>
            <person name="Weikart N.D."/>
            <person name="Kadi N."/>
            <person name="Sheikh M.A."/>
            <person name="Schmelz S."/>
            <person name="Dorward M."/>
            <person name="Zawadzki M."/>
            <person name="Cozens C."/>
            <person name="Falconer H."/>
            <person name="Powers H."/>
            <person name="Overton I.M."/>
            <person name="van Niekerk C.A."/>
            <person name="Peng X."/>
            <person name="Patel P."/>
            <person name="Garrett R.A."/>
            <person name="Prangishvili D."/>
            <person name="Botting C.H."/>
            <person name="Coote P.J."/>
            <person name="Dryden D.T."/>
            <person name="Barton G.J."/>
            <person name="Schwarz-Linek U."/>
            <person name="Challis G.L."/>
            <person name="Taylor G.L."/>
            <person name="White M.F."/>
            <person name="Naismith J.H."/>
        </authorList>
    </citation>
    <scope>X-RAY CRYSTALLOGRAPHY (1.80 ANGSTROMS) IN COMPLEX WITH ZN(2+)</scope>
    <scope>DISULFIDE BONDS</scope>
</reference>
<dbReference type="GeneID" id="4432045"/>
<keyword evidence="4" id="KW-0002">3D-structure</keyword>
<feature type="binding site" evidence="4">
    <location>
        <position position="54"/>
    </location>
    <ligand>
        <name>Zn(2+)</name>
        <dbReference type="ChEBI" id="CHEBI:29105"/>
    </ligand>
</feature>
<dbReference type="KEGG" id="vg:4432045"/>
<dbReference type="EMBL" id="AJ635161">
    <property type="protein sequence ID" value="CAG25651.1"/>
    <property type="molecule type" value="Genomic_DNA"/>
</dbReference>
<dbReference type="SMR" id="Q6ZYH1"/>
<organismHost>
    <name type="scientific">Pyrobaculum</name>
    <dbReference type="NCBI Taxonomy" id="2276"/>
</organismHost>
<feature type="binding site" evidence="4">
    <location>
        <position position="57"/>
    </location>
    <ligand>
        <name>Zn(2+)</name>
        <dbReference type="ChEBI" id="CHEBI:29105"/>
    </ligand>
</feature>
<dbReference type="InterPro" id="IPR055145">
    <property type="entry name" value="PSV_ORF131-like_dom"/>
</dbReference>
<organism evidence="2 3">
    <name type="scientific">Pyrobaculum spherical virus (isolate United States/Yellowstone)</name>
    <name type="common">PSV</name>
    <dbReference type="NCBI Taxonomy" id="654907"/>
    <lineage>
        <taxon>Viruses</taxon>
        <taxon>Viruses incertae sedis</taxon>
        <taxon>Globuloviridae</taxon>
        <taxon>Alphaglobulovirus</taxon>
        <taxon>Alphaglobulovirus obsidianense</taxon>
    </lineage>
</organism>
<accession>Q6ZYH1</accession>
<evidence type="ECO:0000313" key="2">
    <source>
        <dbReference type="EMBL" id="CAG25651.1"/>
    </source>
</evidence>
<dbReference type="EvolutionaryTrace" id="Q6ZYH1"/>
<evidence type="ECO:0000313" key="3">
    <source>
        <dbReference type="Proteomes" id="UP000008777"/>
    </source>
</evidence>
<dbReference type="PDBsum" id="2X5C"/>
<reference evidence="2 3" key="1">
    <citation type="journal article" date="2004" name="Virology">
        <title>Morphology and genome organisation of the virus PSV of the hyperthermophilic archaeal genera Pyrobaculum and Thermoproteus: A novel virus family, the Globuloviridae.</title>
        <authorList>
            <person name="Haering M."/>
            <person name="Peng X."/>
            <person name="Bruegger K."/>
            <person name="Rachel R."/>
            <person name="Stetter K.O."/>
            <person name="Garrett R.A."/>
            <person name="Prangishvili D."/>
        </authorList>
    </citation>
    <scope>NUCLEOTIDE SEQUENCE [LARGE SCALE GENOMIC DNA]</scope>
    <source>
        <strain evidence="3">Isolate United States/Yellowstone</strain>
    </source>
</reference>
<feature type="binding site" evidence="4">
    <location>
        <position position="85"/>
    </location>
    <ligand>
        <name>Zn(2+)</name>
        <dbReference type="ChEBI" id="CHEBI:29105"/>
    </ligand>
</feature>
<feature type="domain" description="PSV hypothetical protein ORF131-like" evidence="1">
    <location>
        <begin position="30"/>
        <end position="109"/>
    </location>
</feature>
<dbReference type="GO" id="GO:0046872">
    <property type="term" value="F:metal ion binding"/>
    <property type="evidence" value="ECO:0007669"/>
    <property type="project" value="UniProtKB-KW"/>
</dbReference>
<feature type="binding site" evidence="4">
    <location>
        <position position="79"/>
    </location>
    <ligand>
        <name>Zn(2+)</name>
        <dbReference type="ChEBI" id="CHEBI:29105"/>
    </ligand>
</feature>
<dbReference type="Gene3D" id="3.30.70.3590">
    <property type="match status" value="1"/>
</dbReference>
<feature type="disulfide bond" evidence="4">
    <location>
        <begin position="100"/>
        <end position="125"/>
    </location>
</feature>
<keyword evidence="4" id="KW-0862">Zinc</keyword>
<dbReference type="Pfam" id="PF22415">
    <property type="entry name" value="PSV_ORF131-like_dom"/>
    <property type="match status" value="1"/>
</dbReference>
<keyword evidence="3" id="KW-1185">Reference proteome</keyword>
<evidence type="ECO:0000259" key="1">
    <source>
        <dbReference type="Pfam" id="PF22415"/>
    </source>
</evidence>
<dbReference type="Proteomes" id="UP000008777">
    <property type="component" value="Segment"/>
</dbReference>
<name>Q6ZYH1_PSVY</name>
<keyword evidence="4" id="KW-0479">Metal-binding</keyword>
<protein>
    <recommendedName>
        <fullName evidence="1">PSV hypothetical protein ORF131-like domain-containing protein</fullName>
    </recommendedName>
</protein>
<proteinExistence type="evidence at protein level"/>
<organismHost>
    <name type="scientific">Thermoproteus tenax</name>
    <dbReference type="NCBI Taxonomy" id="2271"/>
</organismHost>
<dbReference type="RefSeq" id="YP_015553.1">
    <property type="nucleotide sequence ID" value="NC_005872.1"/>
</dbReference>
<sequence length="130" mass="14616">MGETPEGPMPNKKGKSEGGQIRTIPLKYYKQEYDMAADLVRMLRGLGVFMHAKCPRCGAEGSVSIVETKNGYKYLVIRHPDGGTHTVPKTDISAILKELCEVKKDLEYVLKRYKEYEEEGGVKFCAEGRK</sequence>
<dbReference type="PDB" id="2X5C">
    <property type="method" value="X-ray"/>
    <property type="resolution" value="1.80 A"/>
    <property type="chains" value="A/B=1-130"/>
</dbReference>
<evidence type="ECO:0007829" key="4">
    <source>
        <dbReference type="PDB" id="2X5C"/>
    </source>
</evidence>